<dbReference type="Pfam" id="PF08263">
    <property type="entry name" value="LRRNT_2"/>
    <property type="match status" value="1"/>
</dbReference>
<gene>
    <name evidence="13" type="ORF">CTI12_AA357090</name>
</gene>
<feature type="signal peptide" evidence="11">
    <location>
        <begin position="1"/>
        <end position="19"/>
    </location>
</feature>
<dbReference type="InterPro" id="IPR032675">
    <property type="entry name" value="LRR_dom_sf"/>
</dbReference>
<evidence type="ECO:0000256" key="2">
    <source>
        <dbReference type="ARBA" id="ARBA00005234"/>
    </source>
</evidence>
<feature type="domain" description="Ubiquitin-like protease family profile" evidence="12">
    <location>
        <begin position="1320"/>
        <end position="1522"/>
    </location>
</feature>
<keyword evidence="9" id="KW-1133">Transmembrane helix</keyword>
<evidence type="ECO:0000256" key="11">
    <source>
        <dbReference type="SAM" id="SignalP"/>
    </source>
</evidence>
<dbReference type="STRING" id="35608.A0A2U1LSV6"/>
<keyword evidence="4" id="KW-0645">Protease</keyword>
<sequence>MELLTFSLIILCLITSLRALQACHPIDQQALLDFKHKITYDPSNLLQTWTPKTDCCKSWYGIACNPKGRVVNVTRSGLESGDDFILDTSMSGTLSPSLGNLTYLQRLDLSNLKDLKGPIPPEFGKLSRLTHLFLDTNMLSGSIPVIFRFMSKLQKLYLSNNELSGVVPDVFRSFKSLSEIVLSGNKLSGRIPSSIGYMVSVTKLDFHENNFSGNIPETIGNLKKLMFLDLSENQLSGIIPESLGTLSNLQLLYLNQNKLKGSIPASIGGLVSIEFIRLSENELTGVIPPSIGKLPKIQRLIFENNKLSGKLPSTIGNLVNLTDLYFADLSFNPLNLITLPNWFSNLRLFRLKMAKTGIQGSIPQFLSSSTIAELDLSSNSLEGELPHWIGNMTNLVFLNLSNNGFKNTIPQEFKNLSLLMDLDLHSNNFSGDINIIFSKNTQEPLGHYNSIDVSYNSFSGPLKLDVPSMDTIVSLVLSHNPLSGSIPESLSSSNYLVKLFMSRNNLKGKIPKELLNLQNLKEFDVSENSLIGEIPRHNVSFPVSAFLGNPGLCGTPLPPLNAAAQAHEIILGSKPIYTDLHNCYMEKKRRRTGNPEEHDTWRRQSVYNAKVSIRCRLYLISTIKGKLAYNEDRYAMFRNTVLGPWLDLKSDDHDNHVLNFMLQHQKHIENASYETPMYFEVDKHTLEFGRREFCLLTGLRFGKISLEHLEGSVSGFCERVFPGFERIKGYDLIRVLHSESFNKMSNEDVVRLCMLLALEYVLMGQELRHVMSNELLCLVDDFYAWDAFPWGEYMWREFHNRVYNVVSKKRETHLLEFVKVGPSYTVTYSLYGFVFALKIFVLESFPISKLWWKKEDNVIPRCVAWSDYTKFKKSDYNRIFYSTTPLKKLMSTPIENQSLWWRSSIEFFQQLATSNIHSTKPLARRKFAPKICRTFVTNRVKPEVMKDVKHEMRAPVEEETEEEEEKVNEEVVDKGLNGLSKAALVKKLADMERELTNYKTISTRLTAIEELLKPQSVHTVVQKAESIGLKIGEALTGGQNSVIASNSVKGCETGFNNLVDVPVGVDYVVNKQNDEVVRKESDVSVDLSDSVNNRNLVDVCVSVSNTLKDAYEGVKKHKYGLVDERTAGKVVQTGTNVGNNHVSKPFDGDTSVECKTDNNADEMMHVEEEVQDICPSPSEGLVAVKALMDLISFTPPPETSNGVNDMERDNIVENLQVNDDMPDVEIISSGLNHHKVKTIQVPFARERKKSVYLQDPFTDPPPTTPRVRRKRKQKVYKKTLKTLLGSDGKEIELQPWNENLSRPKGSPANRVNAFRDINLVLRTEKDLYYSFPWANNVVDCTFWSALLCKDGNRRGWLSDAHIELWVLYMMHFRPDNADWVAVSPFFNTMLLKRQMPLYYADGITYGVPWFSQSVQKVYFPVNETEVHWVLAELDICSGVITLYDSLGGPRNPDQDRRPWWENWRKVLAEHLPLYLYESEVLQRKNIDPSSYYITFRWAQNLPIQGPTYGDSGVWLCIFLCRLTHQLSLDASDPVEVALAYREQLTAFY</sequence>
<dbReference type="GO" id="GO:0008234">
    <property type="term" value="F:cysteine-type peptidase activity"/>
    <property type="evidence" value="ECO:0007669"/>
    <property type="project" value="InterPro"/>
</dbReference>
<dbReference type="SMART" id="SM00369">
    <property type="entry name" value="LRR_TYP"/>
    <property type="match status" value="7"/>
</dbReference>
<dbReference type="FunFam" id="3.80.10.10:FF:000716">
    <property type="entry name" value="LRR receptor-like serine/threonine-protein kinase GSO1"/>
    <property type="match status" value="1"/>
</dbReference>
<evidence type="ECO:0000313" key="14">
    <source>
        <dbReference type="Proteomes" id="UP000245207"/>
    </source>
</evidence>
<keyword evidence="7" id="KW-0677">Repeat</keyword>
<evidence type="ECO:0000256" key="4">
    <source>
        <dbReference type="ARBA" id="ARBA00022670"/>
    </source>
</evidence>
<evidence type="ECO:0000256" key="6">
    <source>
        <dbReference type="ARBA" id="ARBA00022729"/>
    </source>
</evidence>
<evidence type="ECO:0000313" key="13">
    <source>
        <dbReference type="EMBL" id="PWA52074.1"/>
    </source>
</evidence>
<dbReference type="InterPro" id="IPR053211">
    <property type="entry name" value="DNA_repair-toleration"/>
</dbReference>
<dbReference type="GO" id="GO:0051707">
    <property type="term" value="P:response to other organism"/>
    <property type="evidence" value="ECO:0007669"/>
    <property type="project" value="UniProtKB-ARBA"/>
</dbReference>
<feature type="chain" id="PRO_5015600033" evidence="11">
    <location>
        <begin position="20"/>
        <end position="1548"/>
    </location>
</feature>
<keyword evidence="14" id="KW-1185">Reference proteome</keyword>
<comment type="subcellular location">
    <subcellularLocation>
        <location evidence="1">Membrane</location>
        <topology evidence="1">Single-pass membrane protein</topology>
    </subcellularLocation>
</comment>
<evidence type="ECO:0000256" key="10">
    <source>
        <dbReference type="ARBA" id="ARBA00023136"/>
    </source>
</evidence>
<evidence type="ECO:0000256" key="5">
    <source>
        <dbReference type="ARBA" id="ARBA00022692"/>
    </source>
</evidence>
<dbReference type="Pfam" id="PF00560">
    <property type="entry name" value="LRR_1"/>
    <property type="match status" value="5"/>
</dbReference>
<dbReference type="PANTHER" id="PTHR48060:SF21">
    <property type="entry name" value="L DOMAIN-LIKE PROTEIN"/>
    <property type="match status" value="1"/>
</dbReference>
<dbReference type="InterPro" id="IPR038765">
    <property type="entry name" value="Papain-like_cys_pep_sf"/>
</dbReference>
<organism evidence="13 14">
    <name type="scientific">Artemisia annua</name>
    <name type="common">Sweet wormwood</name>
    <dbReference type="NCBI Taxonomy" id="35608"/>
    <lineage>
        <taxon>Eukaryota</taxon>
        <taxon>Viridiplantae</taxon>
        <taxon>Streptophyta</taxon>
        <taxon>Embryophyta</taxon>
        <taxon>Tracheophyta</taxon>
        <taxon>Spermatophyta</taxon>
        <taxon>Magnoliopsida</taxon>
        <taxon>eudicotyledons</taxon>
        <taxon>Gunneridae</taxon>
        <taxon>Pentapetalae</taxon>
        <taxon>asterids</taxon>
        <taxon>campanulids</taxon>
        <taxon>Asterales</taxon>
        <taxon>Asteraceae</taxon>
        <taxon>Asteroideae</taxon>
        <taxon>Anthemideae</taxon>
        <taxon>Artemisiinae</taxon>
        <taxon>Artemisia</taxon>
    </lineage>
</organism>
<dbReference type="EMBL" id="PKPP01007923">
    <property type="protein sequence ID" value="PWA52074.1"/>
    <property type="molecule type" value="Genomic_DNA"/>
</dbReference>
<evidence type="ECO:0000256" key="8">
    <source>
        <dbReference type="ARBA" id="ARBA00022801"/>
    </source>
</evidence>
<dbReference type="Pfam" id="PF13855">
    <property type="entry name" value="LRR_8"/>
    <property type="match status" value="2"/>
</dbReference>
<dbReference type="InterPro" id="IPR003653">
    <property type="entry name" value="Peptidase_C48_C"/>
</dbReference>
<dbReference type="Proteomes" id="UP000245207">
    <property type="component" value="Unassembled WGS sequence"/>
</dbReference>
<evidence type="ECO:0000256" key="3">
    <source>
        <dbReference type="ARBA" id="ARBA00022614"/>
    </source>
</evidence>
<reference evidence="13 14" key="1">
    <citation type="journal article" date="2018" name="Mol. Plant">
        <title>The genome of Artemisia annua provides insight into the evolution of Asteraceae family and artemisinin biosynthesis.</title>
        <authorList>
            <person name="Shen Q."/>
            <person name="Zhang L."/>
            <person name="Liao Z."/>
            <person name="Wang S."/>
            <person name="Yan T."/>
            <person name="Shi P."/>
            <person name="Liu M."/>
            <person name="Fu X."/>
            <person name="Pan Q."/>
            <person name="Wang Y."/>
            <person name="Lv Z."/>
            <person name="Lu X."/>
            <person name="Zhang F."/>
            <person name="Jiang W."/>
            <person name="Ma Y."/>
            <person name="Chen M."/>
            <person name="Hao X."/>
            <person name="Li L."/>
            <person name="Tang Y."/>
            <person name="Lv G."/>
            <person name="Zhou Y."/>
            <person name="Sun X."/>
            <person name="Brodelius P.E."/>
            <person name="Rose J.K.C."/>
            <person name="Tang K."/>
        </authorList>
    </citation>
    <scope>NUCLEOTIDE SEQUENCE [LARGE SCALE GENOMIC DNA]</scope>
    <source>
        <strain evidence="14">cv. Huhao1</strain>
        <tissue evidence="13">Leaf</tissue>
    </source>
</reference>
<dbReference type="PANTHER" id="PTHR48060">
    <property type="entry name" value="DNA DAMAGE-REPAIR/TOLERATION PROTEIN DRT100"/>
    <property type="match status" value="1"/>
</dbReference>
<dbReference type="InterPro" id="IPR013210">
    <property type="entry name" value="LRR_N_plant-typ"/>
</dbReference>
<dbReference type="InterPro" id="IPR015410">
    <property type="entry name" value="DUF1985"/>
</dbReference>
<comment type="similarity">
    <text evidence="2">Belongs to the peptidase C48 family.</text>
</comment>
<evidence type="ECO:0000259" key="12">
    <source>
        <dbReference type="PROSITE" id="PS50600"/>
    </source>
</evidence>
<dbReference type="InterPro" id="IPR003591">
    <property type="entry name" value="Leu-rich_rpt_typical-subtyp"/>
</dbReference>
<evidence type="ECO:0000256" key="9">
    <source>
        <dbReference type="ARBA" id="ARBA00022989"/>
    </source>
</evidence>
<dbReference type="Gene3D" id="3.40.395.10">
    <property type="entry name" value="Adenoviral Proteinase, Chain A"/>
    <property type="match status" value="1"/>
</dbReference>
<comment type="caution">
    <text evidence="13">The sequence shown here is derived from an EMBL/GenBank/DDBJ whole genome shotgun (WGS) entry which is preliminary data.</text>
</comment>
<keyword evidence="3" id="KW-0433">Leucine-rich repeat</keyword>
<dbReference type="FunFam" id="3.80.10.10:FF:000095">
    <property type="entry name" value="LRR receptor-like serine/threonine-protein kinase GSO1"/>
    <property type="match status" value="1"/>
</dbReference>
<keyword evidence="8" id="KW-0378">Hydrolase</keyword>
<dbReference type="GO" id="GO:0006508">
    <property type="term" value="P:proteolysis"/>
    <property type="evidence" value="ECO:0007669"/>
    <property type="project" value="UniProtKB-KW"/>
</dbReference>
<dbReference type="PROSITE" id="PS50600">
    <property type="entry name" value="ULP_PROTEASE"/>
    <property type="match status" value="1"/>
</dbReference>
<keyword evidence="6 11" id="KW-0732">Signal</keyword>
<name>A0A2U1LSV6_ARTAN</name>
<dbReference type="SUPFAM" id="SSF54001">
    <property type="entry name" value="Cysteine proteinases"/>
    <property type="match status" value="1"/>
</dbReference>
<dbReference type="OrthoDB" id="676979at2759"/>
<dbReference type="GO" id="GO:0016020">
    <property type="term" value="C:membrane"/>
    <property type="evidence" value="ECO:0007669"/>
    <property type="project" value="UniProtKB-SubCell"/>
</dbReference>
<keyword evidence="10" id="KW-0472">Membrane</keyword>
<dbReference type="InterPro" id="IPR001611">
    <property type="entry name" value="Leu-rich_rpt"/>
</dbReference>
<keyword evidence="5" id="KW-0812">Transmembrane</keyword>
<dbReference type="Pfam" id="PF02902">
    <property type="entry name" value="Peptidase_C48"/>
    <property type="match status" value="1"/>
</dbReference>
<evidence type="ECO:0000256" key="1">
    <source>
        <dbReference type="ARBA" id="ARBA00004167"/>
    </source>
</evidence>
<dbReference type="GO" id="GO:0006952">
    <property type="term" value="P:defense response"/>
    <property type="evidence" value="ECO:0007669"/>
    <property type="project" value="UniProtKB-ARBA"/>
</dbReference>
<evidence type="ECO:0000256" key="7">
    <source>
        <dbReference type="ARBA" id="ARBA00022737"/>
    </source>
</evidence>
<proteinExistence type="inferred from homology"/>
<dbReference type="Gene3D" id="3.80.10.10">
    <property type="entry name" value="Ribonuclease Inhibitor"/>
    <property type="match status" value="3"/>
</dbReference>
<dbReference type="SUPFAM" id="SSF52058">
    <property type="entry name" value="L domain-like"/>
    <property type="match status" value="2"/>
</dbReference>
<accession>A0A2U1LSV6</accession>
<dbReference type="Pfam" id="PF09331">
    <property type="entry name" value="DUF1985"/>
    <property type="match status" value="1"/>
</dbReference>
<protein>
    <submittedName>
        <fullName evidence="13">Leucine-rich repeat protein</fullName>
    </submittedName>
</protein>